<organism evidence="1 2">
    <name type="scientific">Funneliformis geosporum</name>
    <dbReference type="NCBI Taxonomy" id="1117311"/>
    <lineage>
        <taxon>Eukaryota</taxon>
        <taxon>Fungi</taxon>
        <taxon>Fungi incertae sedis</taxon>
        <taxon>Mucoromycota</taxon>
        <taxon>Glomeromycotina</taxon>
        <taxon>Glomeromycetes</taxon>
        <taxon>Glomerales</taxon>
        <taxon>Glomeraceae</taxon>
        <taxon>Funneliformis</taxon>
    </lineage>
</organism>
<dbReference type="AlphaFoldDB" id="A0A9W4T931"/>
<evidence type="ECO:0000313" key="2">
    <source>
        <dbReference type="Proteomes" id="UP001153678"/>
    </source>
</evidence>
<dbReference type="Proteomes" id="UP001153678">
    <property type="component" value="Unassembled WGS sequence"/>
</dbReference>
<keyword evidence="2" id="KW-1185">Reference proteome</keyword>
<protein>
    <submittedName>
        <fullName evidence="1">18947_t:CDS:1</fullName>
    </submittedName>
</protein>
<accession>A0A9W4T931</accession>
<reference evidence="1" key="1">
    <citation type="submission" date="2022-08" db="EMBL/GenBank/DDBJ databases">
        <authorList>
            <person name="Kallberg Y."/>
            <person name="Tangrot J."/>
            <person name="Rosling A."/>
        </authorList>
    </citation>
    <scope>NUCLEOTIDE SEQUENCE</scope>
    <source>
        <strain evidence="1">Wild A</strain>
    </source>
</reference>
<evidence type="ECO:0000313" key="1">
    <source>
        <dbReference type="EMBL" id="CAI2198604.1"/>
    </source>
</evidence>
<dbReference type="EMBL" id="CAMKVN010019058">
    <property type="protein sequence ID" value="CAI2198604.1"/>
    <property type="molecule type" value="Genomic_DNA"/>
</dbReference>
<feature type="non-terminal residue" evidence="1">
    <location>
        <position position="49"/>
    </location>
</feature>
<proteinExistence type="predicted"/>
<name>A0A9W4T931_9GLOM</name>
<gene>
    <name evidence="1" type="ORF">FWILDA_LOCUS18655</name>
</gene>
<sequence length="49" mass="5606">MMATSNCHNFKKTIIPEDNSTNKPLAALAPIRTIHQLCSRVIKSKQYYK</sequence>
<comment type="caution">
    <text evidence="1">The sequence shown here is derived from an EMBL/GenBank/DDBJ whole genome shotgun (WGS) entry which is preliminary data.</text>
</comment>